<dbReference type="InterPro" id="IPR007899">
    <property type="entry name" value="CHAD_dom"/>
</dbReference>
<name>A0A0P7WRW5_9RHOB</name>
<sequence>MTMKLAYPSNRPKLQPALRQVLSARASMACAEVAQHGSAASLFMLRKRAKECRGLLRLLRGGWDEAKDWNAQLRDAAARLAPARDAEVMLTTFDDLTARRRAPADFDSLRAAVLDEIELWNSASDPMALQEFSGMMADFADAAQSARLHGKTAPLVWGNLARTWIKGQRAYCAASMAGEDATAFHTWRKRLKQHWYQARFFKPIDRPALRGHIAQVDRLARTLGAHNDLDVLHIFLRATCTNDPALARLEPDLIAARARFARQALHMGHALYAQPNPTEGWAKAWQVWRKA</sequence>
<comment type="caution">
    <text evidence="3">The sequence shown here is derived from an EMBL/GenBank/DDBJ whole genome shotgun (WGS) entry which is preliminary data.</text>
</comment>
<organism evidence="3 4">
    <name type="scientific">Roseibaca calidilacus</name>
    <dbReference type="NCBI Taxonomy" id="1666912"/>
    <lineage>
        <taxon>Bacteria</taxon>
        <taxon>Pseudomonadati</taxon>
        <taxon>Pseudomonadota</taxon>
        <taxon>Alphaproteobacteria</taxon>
        <taxon>Rhodobacterales</taxon>
        <taxon>Paracoccaceae</taxon>
        <taxon>Roseinatronobacter</taxon>
    </lineage>
</organism>
<gene>
    <name evidence="2" type="ORF">Ga0058931_1470</name>
    <name evidence="3" type="ORF">HLUCCA05_07140</name>
</gene>
<proteinExistence type="predicted"/>
<evidence type="ECO:0000313" key="5">
    <source>
        <dbReference type="Proteomes" id="UP000182045"/>
    </source>
</evidence>
<dbReference type="EMBL" id="LJSG01000020">
    <property type="protein sequence ID" value="KPP89931.1"/>
    <property type="molecule type" value="Genomic_DNA"/>
</dbReference>
<dbReference type="SMART" id="SM00880">
    <property type="entry name" value="CHAD"/>
    <property type="match status" value="1"/>
</dbReference>
<accession>A0A0P7WRW5</accession>
<dbReference type="PANTHER" id="PTHR39339">
    <property type="entry name" value="SLR1444 PROTEIN"/>
    <property type="match status" value="1"/>
</dbReference>
<keyword evidence="5" id="KW-1185">Reference proteome</keyword>
<evidence type="ECO:0000313" key="4">
    <source>
        <dbReference type="Proteomes" id="UP000050413"/>
    </source>
</evidence>
<dbReference type="EMBL" id="FBYC01000004">
    <property type="protein sequence ID" value="CUX81024.1"/>
    <property type="molecule type" value="Genomic_DNA"/>
</dbReference>
<dbReference type="PROSITE" id="PS51708">
    <property type="entry name" value="CHAD"/>
    <property type="match status" value="1"/>
</dbReference>
<dbReference type="STRING" id="1666912.Ga0058931_1470"/>
<reference evidence="3 4" key="1">
    <citation type="submission" date="2015-09" db="EMBL/GenBank/DDBJ databases">
        <title>Identification and resolution of microdiversity through metagenomic sequencing of parallel consortia.</title>
        <authorList>
            <person name="Nelson W.C."/>
            <person name="Romine M.F."/>
            <person name="Lindemann S.R."/>
        </authorList>
    </citation>
    <scope>NUCLEOTIDE SEQUENCE [LARGE SCALE GENOMIC DNA]</scope>
    <source>
        <strain evidence="3">HL-91</strain>
    </source>
</reference>
<evidence type="ECO:0000313" key="3">
    <source>
        <dbReference type="EMBL" id="KPP89931.1"/>
    </source>
</evidence>
<dbReference type="Pfam" id="PF05235">
    <property type="entry name" value="CHAD"/>
    <property type="match status" value="1"/>
</dbReference>
<reference evidence="2 5" key="2">
    <citation type="submission" date="2016-01" db="EMBL/GenBank/DDBJ databases">
        <authorList>
            <person name="Varghese N."/>
        </authorList>
    </citation>
    <scope>NUCLEOTIDE SEQUENCE [LARGE SCALE GENOMIC DNA]</scope>
    <source>
        <strain evidence="2 5">HL-91</strain>
    </source>
</reference>
<evidence type="ECO:0000259" key="1">
    <source>
        <dbReference type="PROSITE" id="PS51708"/>
    </source>
</evidence>
<dbReference type="Gene3D" id="1.40.20.10">
    <property type="entry name" value="CHAD domain"/>
    <property type="match status" value="1"/>
</dbReference>
<dbReference type="InterPro" id="IPR038186">
    <property type="entry name" value="CHAD_dom_sf"/>
</dbReference>
<feature type="domain" description="CHAD" evidence="1">
    <location>
        <begin position="8"/>
        <end position="286"/>
    </location>
</feature>
<dbReference type="Proteomes" id="UP000050413">
    <property type="component" value="Unassembled WGS sequence"/>
</dbReference>
<dbReference type="AlphaFoldDB" id="A0A0P7WRW5"/>
<dbReference type="OrthoDB" id="9810907at2"/>
<dbReference type="Proteomes" id="UP000182045">
    <property type="component" value="Unassembled WGS sequence"/>
</dbReference>
<dbReference type="PANTHER" id="PTHR39339:SF1">
    <property type="entry name" value="CHAD DOMAIN-CONTAINING PROTEIN"/>
    <property type="match status" value="1"/>
</dbReference>
<protein>
    <submittedName>
        <fullName evidence="2 3">CHAD domain</fullName>
    </submittedName>
</protein>
<dbReference type="RefSeq" id="WP_072245761.1">
    <property type="nucleotide sequence ID" value="NZ_FBYC01000004.1"/>
</dbReference>
<evidence type="ECO:0000313" key="2">
    <source>
        <dbReference type="EMBL" id="CUX81024.1"/>
    </source>
</evidence>